<reference evidence="2 3" key="1">
    <citation type="submission" date="2018-02" db="EMBL/GenBank/DDBJ databases">
        <title>Draft Genome of Achromobacter spanius stain 6.</title>
        <authorList>
            <person name="Gunasekera T.S."/>
            <person name="Radwan O."/>
            <person name="Ruiz O.N."/>
        </authorList>
    </citation>
    <scope>NUCLEOTIDE SEQUENCE [LARGE SCALE GENOMIC DNA]</scope>
    <source>
        <strain evidence="2 3">6</strain>
    </source>
</reference>
<name>A0A2S5GZ92_9BURK</name>
<evidence type="ECO:0000313" key="2">
    <source>
        <dbReference type="EMBL" id="PPA78185.1"/>
    </source>
</evidence>
<evidence type="ECO:0000259" key="1">
    <source>
        <dbReference type="Pfam" id="PF01590"/>
    </source>
</evidence>
<sequence>MARALADGPQPHTGLQGLATALAARVGYRLFTVLVLDRQAGLSRRYFSSRPDAYPPGGAKPIREDSDFFARVVQDGKARICADGAACVAAFPDHELIRSLGCESAVNVPVRWNGQTIASLNLLHQAGWYRADMLAELDWYGALAIPVVQNIIQTVRQQGE</sequence>
<dbReference type="EMBL" id="PREU01000001">
    <property type="protein sequence ID" value="PPA78185.1"/>
    <property type="molecule type" value="Genomic_DNA"/>
</dbReference>
<accession>A0A2S5GZ92</accession>
<dbReference type="Gene3D" id="3.30.450.40">
    <property type="match status" value="1"/>
</dbReference>
<feature type="domain" description="GAF" evidence="1">
    <location>
        <begin position="37"/>
        <end position="132"/>
    </location>
</feature>
<dbReference type="InterPro" id="IPR029016">
    <property type="entry name" value="GAF-like_dom_sf"/>
</dbReference>
<dbReference type="AlphaFoldDB" id="A0A2S5GZ92"/>
<gene>
    <name evidence="2" type="ORF">C4E15_02585</name>
</gene>
<dbReference type="SUPFAM" id="SSF55781">
    <property type="entry name" value="GAF domain-like"/>
    <property type="match status" value="1"/>
</dbReference>
<dbReference type="InterPro" id="IPR003018">
    <property type="entry name" value="GAF"/>
</dbReference>
<dbReference type="Pfam" id="PF01590">
    <property type="entry name" value="GAF"/>
    <property type="match status" value="1"/>
</dbReference>
<dbReference type="Proteomes" id="UP000239990">
    <property type="component" value="Unassembled WGS sequence"/>
</dbReference>
<organism evidence="2 3">
    <name type="scientific">Achromobacter spanius</name>
    <dbReference type="NCBI Taxonomy" id="217203"/>
    <lineage>
        <taxon>Bacteria</taxon>
        <taxon>Pseudomonadati</taxon>
        <taxon>Pseudomonadota</taxon>
        <taxon>Betaproteobacteria</taxon>
        <taxon>Burkholderiales</taxon>
        <taxon>Alcaligenaceae</taxon>
        <taxon>Achromobacter</taxon>
    </lineage>
</organism>
<proteinExistence type="predicted"/>
<evidence type="ECO:0000313" key="3">
    <source>
        <dbReference type="Proteomes" id="UP000239990"/>
    </source>
</evidence>
<comment type="caution">
    <text evidence="2">The sequence shown here is derived from an EMBL/GenBank/DDBJ whole genome shotgun (WGS) entry which is preliminary data.</text>
</comment>
<protein>
    <submittedName>
        <fullName evidence="2">GAF domain-containing protein</fullName>
    </submittedName>
</protein>
<dbReference type="OrthoDB" id="9022072at2"/>